<comment type="similarity">
    <text evidence="1">Belongs to the transferase hexapeptide repeat family.</text>
</comment>
<keyword evidence="2" id="KW-0808">Transferase</keyword>
<dbReference type="SUPFAM" id="SSF51161">
    <property type="entry name" value="Trimeric LpxA-like enzymes"/>
    <property type="match status" value="1"/>
</dbReference>
<protein>
    <submittedName>
        <fullName evidence="2">Predicted acetyltransferase</fullName>
    </submittedName>
</protein>
<gene>
    <name evidence="2" type="primary">wfeZ</name>
</gene>
<proteinExistence type="inferred from homology"/>
<name>A0A5A4U6X1_ESCAL</name>
<dbReference type="InterPro" id="IPR011004">
    <property type="entry name" value="Trimer_LpxA-like_sf"/>
</dbReference>
<dbReference type="PANTHER" id="PTHR43300">
    <property type="entry name" value="ACETYLTRANSFERASE"/>
    <property type="match status" value="1"/>
</dbReference>
<evidence type="ECO:0000313" key="2">
    <source>
        <dbReference type="EMBL" id="BBM62574.1"/>
    </source>
</evidence>
<dbReference type="EMBL" id="LC494324">
    <property type="protein sequence ID" value="BBM62574.1"/>
    <property type="molecule type" value="Genomic_DNA"/>
</dbReference>
<organism evidence="2">
    <name type="scientific">Escherichia albertii</name>
    <dbReference type="NCBI Taxonomy" id="208962"/>
    <lineage>
        <taxon>Bacteria</taxon>
        <taxon>Pseudomonadati</taxon>
        <taxon>Pseudomonadota</taxon>
        <taxon>Gammaproteobacteria</taxon>
        <taxon>Enterobacterales</taxon>
        <taxon>Enterobacteriaceae</taxon>
        <taxon>Escherichia</taxon>
    </lineage>
</organism>
<dbReference type="InterPro" id="IPR050179">
    <property type="entry name" value="Trans_hexapeptide_repeat"/>
</dbReference>
<dbReference type="PANTHER" id="PTHR43300:SF11">
    <property type="entry name" value="ACETYLTRANSFERASE RV3034C-RELATED"/>
    <property type="match status" value="1"/>
</dbReference>
<dbReference type="RefSeq" id="WP_059217426.1">
    <property type="nucleotide sequence ID" value="NZ_BBVL01000015.1"/>
</dbReference>
<dbReference type="Gene3D" id="2.160.10.10">
    <property type="entry name" value="Hexapeptide repeat proteins"/>
    <property type="match status" value="1"/>
</dbReference>
<accession>A0A5A4U6X1</accession>
<evidence type="ECO:0000256" key="1">
    <source>
        <dbReference type="ARBA" id="ARBA00007274"/>
    </source>
</evidence>
<dbReference type="CDD" id="cd03349">
    <property type="entry name" value="LbH_XAT"/>
    <property type="match status" value="1"/>
</dbReference>
<reference evidence="2" key="1">
    <citation type="submission" date="2019-07" db="EMBL/GenBank/DDBJ databases">
        <title>Overview of O-antigen diversity of Escherichia albertii, an emerging enteropathogen; genetic structure, serology, and development of O-genotyping method.</title>
        <authorList>
            <person name="Ooka T."/>
            <person name="Seto K."/>
            <person name="Ogura Y."/>
            <person name="Iguchi A."/>
            <person name="Imura N."/>
            <person name="Honda M."/>
            <person name="Etoh Y."/>
            <person name="Ikeda T."/>
            <person name="Sugitani W."/>
            <person name="Konno T."/>
            <person name="Kawano K."/>
            <person name="Kudo Y."/>
            <person name="Murakami K."/>
            <person name="Hayashi T."/>
            <person name="Nishi J."/>
        </authorList>
    </citation>
    <scope>NUCLEOTIDE SEQUENCE</scope>
    <source>
        <strain evidence="2">NIAH_Bird 23</strain>
    </source>
</reference>
<dbReference type="GO" id="GO:0016740">
    <property type="term" value="F:transferase activity"/>
    <property type="evidence" value="ECO:0007669"/>
    <property type="project" value="UniProtKB-KW"/>
</dbReference>
<sequence length="202" mass="22830">MINKINTIFLKVICRILIKKNQFESCVLRRLYIKLYDIDIGMYSYGCFDPKRVPAKTKIGRYCSFAPTAYIFGRNHGVNFVSLHPYLYNSALGLVKQDTIAITSRVIEDDVWFGHNSVISPAVKFIGRGAIIAAGAVVTSDVPRYAIVAGAPAKIIKYRFEPRVIKNIEKSKWWLRTKSELQKMIKLDSGFIFSPGGVDETN</sequence>
<dbReference type="AlphaFoldDB" id="A0A5A4U6X1"/>